<dbReference type="AlphaFoldDB" id="A0A3P8CKM8"/>
<protein>
    <submittedName>
        <fullName evidence="2">Uncharacterized protein</fullName>
    </submittedName>
</protein>
<accession>A0A3P8CKM8</accession>
<organism evidence="2">
    <name type="scientific">Heligmosomoides polygyrus</name>
    <name type="common">Parasitic roundworm</name>
    <dbReference type="NCBI Taxonomy" id="6339"/>
    <lineage>
        <taxon>Eukaryota</taxon>
        <taxon>Metazoa</taxon>
        <taxon>Ecdysozoa</taxon>
        <taxon>Nematoda</taxon>
        <taxon>Chromadorea</taxon>
        <taxon>Rhabditida</taxon>
        <taxon>Rhabditina</taxon>
        <taxon>Rhabditomorpha</taxon>
        <taxon>Strongyloidea</taxon>
        <taxon>Heligmosomidae</taxon>
        <taxon>Heligmosomoides</taxon>
    </lineage>
</organism>
<evidence type="ECO:0000256" key="1">
    <source>
        <dbReference type="SAM" id="MobiDB-lite"/>
    </source>
</evidence>
<evidence type="ECO:0000313" key="2">
    <source>
        <dbReference type="EMBL" id="VDP39252.1"/>
    </source>
</evidence>
<dbReference type="GO" id="GO:0004190">
    <property type="term" value="F:aspartic-type endopeptidase activity"/>
    <property type="evidence" value="ECO:0007669"/>
    <property type="project" value="InterPro"/>
</dbReference>
<proteinExistence type="predicted"/>
<dbReference type="EMBL" id="UZAH01035140">
    <property type="protein sequence ID" value="VDP39252.1"/>
    <property type="molecule type" value="Genomic_DNA"/>
</dbReference>
<name>A0A3P8CKM8_HELPZ</name>
<dbReference type="GO" id="GO:0006508">
    <property type="term" value="P:proteolysis"/>
    <property type="evidence" value="ECO:0007669"/>
    <property type="project" value="InterPro"/>
</dbReference>
<gene>
    <name evidence="2" type="ORF">HPBE_LOCUS23507</name>
</gene>
<sequence>MLVEKQQELREAQQRAEQAERACARAPESPQADKGRYIPEWALAAAELERLDRAECEQFLRRPMNPSEVVIGDRTWKALLDTGSEISIMPVGVYNDADVALTEGGRAAVARRSEHNEDKSATVDPAQDLNEEQSPMKEMADDIQNGNKAVVCKRAYVSPGQTKTVAVQGRVDENGVTYVRVQNHSEGPVVLRAGQEVGEFEDETEYAKLNEAHDVDWSSDDHDGVDSITSSCSSDEVAVCDGREITSNMVG</sequence>
<reference evidence="2" key="1">
    <citation type="submission" date="2018-11" db="EMBL/GenBank/DDBJ databases">
        <authorList>
            <consortium name="Pathogen Informatics"/>
        </authorList>
    </citation>
    <scope>NUCLEOTIDE SEQUENCE [LARGE SCALE GENOMIC DNA]</scope>
</reference>
<feature type="compositionally biased region" description="Basic and acidic residues" evidence="1">
    <location>
        <begin position="1"/>
        <end position="23"/>
    </location>
</feature>
<dbReference type="PROSITE" id="PS00141">
    <property type="entry name" value="ASP_PROTEASE"/>
    <property type="match status" value="1"/>
</dbReference>
<dbReference type="InterPro" id="IPR001969">
    <property type="entry name" value="Aspartic_peptidase_AS"/>
</dbReference>
<feature type="region of interest" description="Disordered" evidence="1">
    <location>
        <begin position="1"/>
        <end position="34"/>
    </location>
</feature>